<dbReference type="RefSeq" id="WP_120182874.1">
    <property type="nucleotide sequence ID" value="NZ_MBTA01000028.1"/>
</dbReference>
<keyword evidence="3" id="KW-1185">Reference proteome</keyword>
<proteinExistence type="predicted"/>
<dbReference type="InterPro" id="IPR014747">
    <property type="entry name" value="Bac_photo_RC_H_C"/>
</dbReference>
<evidence type="ECO:0000259" key="1">
    <source>
        <dbReference type="Pfam" id="PF05239"/>
    </source>
</evidence>
<evidence type="ECO:0000313" key="3">
    <source>
        <dbReference type="Proteomes" id="UP000283433"/>
    </source>
</evidence>
<feature type="domain" description="PRC-barrel" evidence="1">
    <location>
        <begin position="16"/>
        <end position="92"/>
    </location>
</feature>
<dbReference type="GO" id="GO:0019684">
    <property type="term" value="P:photosynthesis, light reaction"/>
    <property type="evidence" value="ECO:0007669"/>
    <property type="project" value="InterPro"/>
</dbReference>
<sequence>MQTGKNKTQITANTEMNSYFSVIGWQVYTANKIRIGTVKDVLLNKETPGIAYLNLTPDKNFAEGSSESILNGADNFTANDGINPFLIPLHLVKIFPDKEEIHCLSDDLANQIDDQQALGEDEGLHLTIGKYTPHFNSAEDQFPDYVYDKNGIKRR</sequence>
<dbReference type="InterPro" id="IPR027275">
    <property type="entry name" value="PRC-brl_dom"/>
</dbReference>
<comment type="caution">
    <text evidence="2">The sequence shown here is derived from an EMBL/GenBank/DDBJ whole genome shotgun (WGS) entry which is preliminary data.</text>
</comment>
<dbReference type="InterPro" id="IPR011033">
    <property type="entry name" value="PRC_barrel-like_sf"/>
</dbReference>
<dbReference type="AlphaFoldDB" id="A0A419S2K6"/>
<reference evidence="2 3" key="1">
    <citation type="submission" date="2016-07" db="EMBL/GenBank/DDBJ databases">
        <title>Genome of Pelobium manganitolerans.</title>
        <authorList>
            <person name="Wu S."/>
            <person name="Wang G."/>
        </authorList>
    </citation>
    <scope>NUCLEOTIDE SEQUENCE [LARGE SCALE GENOMIC DNA]</scope>
    <source>
        <strain evidence="2 3">YS-25</strain>
    </source>
</reference>
<dbReference type="Proteomes" id="UP000283433">
    <property type="component" value="Unassembled WGS sequence"/>
</dbReference>
<name>A0A419S2K6_9SPHI</name>
<dbReference type="Pfam" id="PF05239">
    <property type="entry name" value="PRC"/>
    <property type="match status" value="1"/>
</dbReference>
<dbReference type="Gene3D" id="3.90.50.10">
    <property type="entry name" value="Photosynthetic Reaction Center, subunit H, domain 2"/>
    <property type="match status" value="1"/>
</dbReference>
<dbReference type="GO" id="GO:0030077">
    <property type="term" value="C:plasma membrane light-harvesting complex"/>
    <property type="evidence" value="ECO:0007669"/>
    <property type="project" value="InterPro"/>
</dbReference>
<evidence type="ECO:0000313" key="2">
    <source>
        <dbReference type="EMBL" id="RKD13224.1"/>
    </source>
</evidence>
<dbReference type="EMBL" id="MBTA01000028">
    <property type="protein sequence ID" value="RKD13224.1"/>
    <property type="molecule type" value="Genomic_DNA"/>
</dbReference>
<protein>
    <recommendedName>
        <fullName evidence="1">PRC-barrel domain-containing protein</fullName>
    </recommendedName>
</protein>
<dbReference type="SUPFAM" id="SSF50346">
    <property type="entry name" value="PRC-barrel domain"/>
    <property type="match status" value="1"/>
</dbReference>
<organism evidence="2 3">
    <name type="scientific">Pelobium manganitolerans</name>
    <dbReference type="NCBI Taxonomy" id="1842495"/>
    <lineage>
        <taxon>Bacteria</taxon>
        <taxon>Pseudomonadati</taxon>
        <taxon>Bacteroidota</taxon>
        <taxon>Sphingobacteriia</taxon>
        <taxon>Sphingobacteriales</taxon>
        <taxon>Sphingobacteriaceae</taxon>
        <taxon>Pelobium</taxon>
    </lineage>
</organism>
<gene>
    <name evidence="2" type="ORF">BCY91_10400</name>
</gene>
<accession>A0A419S2K6</accession>